<dbReference type="EMBL" id="MFUY01000027">
    <property type="protein sequence ID" value="OGI85612.1"/>
    <property type="molecule type" value="Genomic_DNA"/>
</dbReference>
<name>A0A1F6WUQ1_9BACT</name>
<organism evidence="1 2">
    <name type="scientific">Candidatus Nomurabacteria bacterium RIFCSPLOWO2_01_FULL_41_12</name>
    <dbReference type="NCBI Taxonomy" id="1801774"/>
    <lineage>
        <taxon>Bacteria</taxon>
        <taxon>Candidatus Nomuraibacteriota</taxon>
    </lineage>
</organism>
<accession>A0A1F6WUQ1</accession>
<dbReference type="InterPro" id="IPR009045">
    <property type="entry name" value="Zn_M74/Hedgehog-like"/>
</dbReference>
<evidence type="ECO:0000313" key="2">
    <source>
        <dbReference type="Proteomes" id="UP000176187"/>
    </source>
</evidence>
<evidence type="ECO:0008006" key="3">
    <source>
        <dbReference type="Google" id="ProtNLM"/>
    </source>
</evidence>
<dbReference type="InterPro" id="IPR043769">
    <property type="entry name" value="DUF5715"/>
</dbReference>
<protein>
    <recommendedName>
        <fullName evidence="3">Peptidase M15A C-terminal domain-containing protein</fullName>
    </recommendedName>
</protein>
<dbReference type="Proteomes" id="UP000176187">
    <property type="component" value="Unassembled WGS sequence"/>
</dbReference>
<dbReference type="SUPFAM" id="SSF55166">
    <property type="entry name" value="Hedgehog/DD-peptidase"/>
    <property type="match status" value="1"/>
</dbReference>
<gene>
    <name evidence="1" type="ORF">A3A05_01665</name>
</gene>
<comment type="caution">
    <text evidence="1">The sequence shown here is derived from an EMBL/GenBank/DDBJ whole genome shotgun (WGS) entry which is preliminary data.</text>
</comment>
<proteinExistence type="predicted"/>
<reference evidence="1 2" key="1">
    <citation type="journal article" date="2016" name="Nat. Commun.">
        <title>Thousands of microbial genomes shed light on interconnected biogeochemical processes in an aquifer system.</title>
        <authorList>
            <person name="Anantharaman K."/>
            <person name="Brown C.T."/>
            <person name="Hug L.A."/>
            <person name="Sharon I."/>
            <person name="Castelle C.J."/>
            <person name="Probst A.J."/>
            <person name="Thomas B.C."/>
            <person name="Singh A."/>
            <person name="Wilkins M.J."/>
            <person name="Karaoz U."/>
            <person name="Brodie E.L."/>
            <person name="Williams K.H."/>
            <person name="Hubbard S.S."/>
            <person name="Banfield J.F."/>
        </authorList>
    </citation>
    <scope>NUCLEOTIDE SEQUENCE [LARGE SCALE GENOMIC DNA]</scope>
</reference>
<sequence length="183" mass="20820">MSTPALAQSPSLRGSSGSLIKQNVVANKEGLTRLKSERDIARFVKAGLLVAIPNGRYGIRIDPRLERSRRYCRPWTVQFLKDLGTRFQNQFKKSLTVNSCVRDIETQEDLRDRNGNAARTTGSRASPHLTGSTIDIKRLGLSGREQNFVRGRLLLHERANRIEATEERVQAVWHVMVYQTYVR</sequence>
<dbReference type="AlphaFoldDB" id="A0A1F6WUQ1"/>
<dbReference type="Pfam" id="PF18979">
    <property type="entry name" value="DUF5715"/>
    <property type="match status" value="1"/>
</dbReference>
<evidence type="ECO:0000313" key="1">
    <source>
        <dbReference type="EMBL" id="OGI85612.1"/>
    </source>
</evidence>